<dbReference type="EMBL" id="BLZA01000030">
    <property type="protein sequence ID" value="GHJ88437.1"/>
    <property type="molecule type" value="Genomic_DNA"/>
</dbReference>
<dbReference type="Proteomes" id="UP000620104">
    <property type="component" value="Unassembled WGS sequence"/>
</dbReference>
<dbReference type="GO" id="GO:1990481">
    <property type="term" value="P:mRNA pseudouridine synthesis"/>
    <property type="evidence" value="ECO:0007669"/>
    <property type="project" value="TreeGrafter"/>
</dbReference>
<name>A0A8H3YHQ7_9TREE</name>
<dbReference type="Pfam" id="PF01416">
    <property type="entry name" value="PseudoU_synth_1"/>
    <property type="match status" value="1"/>
</dbReference>
<dbReference type="GO" id="GO:0003723">
    <property type="term" value="F:RNA binding"/>
    <property type="evidence" value="ECO:0007669"/>
    <property type="project" value="InterPro"/>
</dbReference>
<evidence type="ECO:0000256" key="3">
    <source>
        <dbReference type="ARBA" id="ARBA00023235"/>
    </source>
</evidence>
<feature type="region of interest" description="Disordered" evidence="4">
    <location>
        <begin position="28"/>
        <end position="55"/>
    </location>
</feature>
<feature type="region of interest" description="Disordered" evidence="4">
    <location>
        <begin position="146"/>
        <end position="211"/>
    </location>
</feature>
<dbReference type="GO" id="GO:0005634">
    <property type="term" value="C:nucleus"/>
    <property type="evidence" value="ECO:0007669"/>
    <property type="project" value="TreeGrafter"/>
</dbReference>
<comment type="caution">
    <text evidence="6">The sequence shown here is derived from an EMBL/GenBank/DDBJ whole genome shotgun (WGS) entry which is preliminary data.</text>
</comment>
<organism evidence="6 7">
    <name type="scientific">Naganishia liquefaciens</name>
    <dbReference type="NCBI Taxonomy" id="104408"/>
    <lineage>
        <taxon>Eukaryota</taxon>
        <taxon>Fungi</taxon>
        <taxon>Dikarya</taxon>
        <taxon>Basidiomycota</taxon>
        <taxon>Agaricomycotina</taxon>
        <taxon>Tremellomycetes</taxon>
        <taxon>Filobasidiales</taxon>
        <taxon>Filobasidiaceae</taxon>
        <taxon>Naganishia</taxon>
    </lineage>
</organism>
<feature type="region of interest" description="Disordered" evidence="4">
    <location>
        <begin position="566"/>
        <end position="585"/>
    </location>
</feature>
<dbReference type="GO" id="GO:0031119">
    <property type="term" value="P:tRNA pseudouridine synthesis"/>
    <property type="evidence" value="ECO:0007669"/>
    <property type="project" value="TreeGrafter"/>
</dbReference>
<proteinExistence type="inferred from homology"/>
<dbReference type="Gene3D" id="3.30.70.660">
    <property type="entry name" value="Pseudouridine synthase I, catalytic domain, C-terminal subdomain"/>
    <property type="match status" value="1"/>
</dbReference>
<evidence type="ECO:0000256" key="2">
    <source>
        <dbReference type="ARBA" id="ARBA00022694"/>
    </source>
</evidence>
<dbReference type="InterPro" id="IPR001406">
    <property type="entry name" value="PsdUridine_synth_TruA"/>
</dbReference>
<comment type="similarity">
    <text evidence="1">Belongs to the tRNA pseudouridine synthase TruA family.</text>
</comment>
<keyword evidence="3" id="KW-0413">Isomerase</keyword>
<dbReference type="OrthoDB" id="25767at2759"/>
<dbReference type="GO" id="GO:0009982">
    <property type="term" value="F:pseudouridine synthase activity"/>
    <property type="evidence" value="ECO:0007669"/>
    <property type="project" value="InterPro"/>
</dbReference>
<protein>
    <recommendedName>
        <fullName evidence="5">Pseudouridine synthase I TruA alpha/beta domain-containing protein</fullName>
    </recommendedName>
</protein>
<feature type="compositionally biased region" description="Polar residues" evidence="4">
    <location>
        <begin position="184"/>
        <end position="194"/>
    </location>
</feature>
<evidence type="ECO:0000313" key="7">
    <source>
        <dbReference type="Proteomes" id="UP000620104"/>
    </source>
</evidence>
<accession>A0A8H3YHQ7</accession>
<gene>
    <name evidence="6" type="ORF">NliqN6_4839</name>
</gene>
<feature type="domain" description="Pseudouridine synthase I TruA alpha/beta" evidence="5">
    <location>
        <begin position="286"/>
        <end position="381"/>
    </location>
</feature>
<dbReference type="HAMAP" id="MF_00171">
    <property type="entry name" value="TruA"/>
    <property type="match status" value="1"/>
</dbReference>
<keyword evidence="7" id="KW-1185">Reference proteome</keyword>
<dbReference type="PANTHER" id="PTHR11142:SF5">
    <property type="entry name" value="TRNA PSEUDOURIDINE(38_39) SYNTHASE"/>
    <property type="match status" value="1"/>
</dbReference>
<evidence type="ECO:0000256" key="1">
    <source>
        <dbReference type="ARBA" id="ARBA00009375"/>
    </source>
</evidence>
<feature type="compositionally biased region" description="Low complexity" evidence="4">
    <location>
        <begin position="36"/>
        <end position="46"/>
    </location>
</feature>
<dbReference type="InterPro" id="IPR020103">
    <property type="entry name" value="PsdUridine_synth_cat_dom_sf"/>
</dbReference>
<evidence type="ECO:0000313" key="6">
    <source>
        <dbReference type="EMBL" id="GHJ88437.1"/>
    </source>
</evidence>
<dbReference type="PANTHER" id="PTHR11142">
    <property type="entry name" value="PSEUDOURIDYLATE SYNTHASE"/>
    <property type="match status" value="1"/>
</dbReference>
<dbReference type="AlphaFoldDB" id="A0A8H3YHQ7"/>
<sequence length="585" mass="64635">MAQSLHALSKQELIARLTAAEAKLGGSSDDKKLINTSQSTPVSATTPPVPPRAAQFHRNPTRKIALLFTYQGWHYSGLALQNLPTPLPTVEGELLAALETTFLVERGAGLEGCGFSRCGRTDRGVSSAGQVVTLWVRSKRKLGDGGEALGDDWREAREKEKPKVEPVPVETLEEAVEAGDVGKDSNSADATASSPRKRNRRLRPIPPSASQPYELAYPQMLNRVLPPEIRIIGWSPLPTRPGPKDGGEEEEFDARFSCQTRHYRYFFNHQPIVGQRPLDLGAMRAAAERLVGEHDFRNFCKVDGSKQIDNHCRRVISAVIRRDTEGAEAGDEEAPAGDYVFELIGSAFLWHQVRHIMAILFLVGHGLEQPSIVTRLLNTGYEPPPYPSGPARDVMLRVPLDPLRLEQDNVTDLLPNKPLYSMASGLPLQLYKCTYREGDVDWRYGSYDGPLASRRSNAANNPLSPLERAAATEGTTTLLQLLKNQVEEAKIQARHIQSFYDQVIEINHPQEDGGVPLDEPTKLAQAHTLGAGDVMACKRYVPLMQRARSESVEEINRKWMIKGGEKRRLKREAGAAARDAGSDGE</sequence>
<dbReference type="GO" id="GO:0005737">
    <property type="term" value="C:cytoplasm"/>
    <property type="evidence" value="ECO:0007669"/>
    <property type="project" value="TreeGrafter"/>
</dbReference>
<keyword evidence="2" id="KW-0819">tRNA processing</keyword>
<dbReference type="InterPro" id="IPR020097">
    <property type="entry name" value="PsdUridine_synth_TruA_a/b_dom"/>
</dbReference>
<reference evidence="6" key="1">
    <citation type="submission" date="2020-07" db="EMBL/GenBank/DDBJ databases">
        <title>Draft Genome Sequence of a Deep-Sea Yeast, Naganishia (Cryptococcus) liquefaciens strain N6.</title>
        <authorList>
            <person name="Han Y.W."/>
            <person name="Kajitani R."/>
            <person name="Morimoto H."/>
            <person name="Parhat M."/>
            <person name="Tsubouchi H."/>
            <person name="Bakenova O."/>
            <person name="Ogata M."/>
            <person name="Argunhan B."/>
            <person name="Aoki R."/>
            <person name="Kajiwara S."/>
            <person name="Itoh T."/>
            <person name="Iwasaki H."/>
        </authorList>
    </citation>
    <scope>NUCLEOTIDE SEQUENCE</scope>
    <source>
        <strain evidence="6">N6</strain>
    </source>
</reference>
<evidence type="ECO:0000256" key="4">
    <source>
        <dbReference type="SAM" id="MobiDB-lite"/>
    </source>
</evidence>
<dbReference type="SUPFAM" id="SSF55120">
    <property type="entry name" value="Pseudouridine synthase"/>
    <property type="match status" value="1"/>
</dbReference>
<feature type="compositionally biased region" description="Basic and acidic residues" evidence="4">
    <location>
        <begin position="151"/>
        <end position="164"/>
    </location>
</feature>
<dbReference type="Gene3D" id="3.30.70.580">
    <property type="entry name" value="Pseudouridine synthase I, catalytic domain, N-terminal subdomain"/>
    <property type="match status" value="1"/>
</dbReference>
<evidence type="ECO:0000259" key="5">
    <source>
        <dbReference type="Pfam" id="PF01416"/>
    </source>
</evidence>
<dbReference type="InterPro" id="IPR020094">
    <property type="entry name" value="TruA/RsuA/RluB/E/F_N"/>
</dbReference>
<dbReference type="InterPro" id="IPR020095">
    <property type="entry name" value="PsdUridine_synth_TruA_C"/>
</dbReference>